<keyword evidence="4" id="KW-1185">Reference proteome</keyword>
<organism evidence="3 4">
    <name type="scientific">Fragilariopsis cylindrus CCMP1102</name>
    <dbReference type="NCBI Taxonomy" id="635003"/>
    <lineage>
        <taxon>Eukaryota</taxon>
        <taxon>Sar</taxon>
        <taxon>Stramenopiles</taxon>
        <taxon>Ochrophyta</taxon>
        <taxon>Bacillariophyta</taxon>
        <taxon>Bacillariophyceae</taxon>
        <taxon>Bacillariophycidae</taxon>
        <taxon>Bacillariales</taxon>
        <taxon>Bacillariaceae</taxon>
        <taxon>Fragilariopsis</taxon>
    </lineage>
</organism>
<evidence type="ECO:0000313" key="3">
    <source>
        <dbReference type="EMBL" id="OEU06396.1"/>
    </source>
</evidence>
<evidence type="ECO:0000256" key="2">
    <source>
        <dbReference type="ARBA" id="ARBA00022729"/>
    </source>
</evidence>
<dbReference type="OrthoDB" id="10264374at2759"/>
<accession>A0A1E7EKI3</accession>
<keyword evidence="2" id="KW-0732">Signal</keyword>
<dbReference type="AlphaFoldDB" id="A0A1E7EKI3"/>
<dbReference type="KEGG" id="fcy:FRACYDRAFT_230554"/>
<proteinExistence type="inferred from homology"/>
<dbReference type="InParanoid" id="A0A1E7EKI3"/>
<comment type="similarity">
    <text evidence="1">Belongs to the ice-binding protein family.</text>
</comment>
<evidence type="ECO:0000313" key="4">
    <source>
        <dbReference type="Proteomes" id="UP000095751"/>
    </source>
</evidence>
<dbReference type="Pfam" id="PF11999">
    <property type="entry name" value="Ice_binding"/>
    <property type="match status" value="1"/>
</dbReference>
<sequence length="234" mass="23657">MQSTAIYITGVDVGTAGDFAILTKTGVTTTGTTSVNGDMGTSPIAQAALTGFALILDASNTYATSDLVKGTSKVYAADHAAPTPTKMTTAIYDMETAYNNAAGRAGSKIVGMGAGDISGRTLDSGIYKWSSDVHFTGGLTFEGGPNEVWIMQIAGKFTAGPGAKIALAGGAKATNIFWAVAGAVAFDDGSHGEGMFLAKTMISFNAGSSLNGAALAQTAVTMIATSINELVENN</sequence>
<gene>
    <name evidence="3" type="ORF">FRACYDRAFT_230554</name>
</gene>
<dbReference type="InterPro" id="IPR021884">
    <property type="entry name" value="Ice-bd_prot"/>
</dbReference>
<dbReference type="Proteomes" id="UP000095751">
    <property type="component" value="Unassembled WGS sequence"/>
</dbReference>
<protein>
    <submittedName>
        <fullName evidence="3">IBP-8 protein</fullName>
    </submittedName>
</protein>
<evidence type="ECO:0000256" key="1">
    <source>
        <dbReference type="ARBA" id="ARBA00005445"/>
    </source>
</evidence>
<reference evidence="3 4" key="1">
    <citation type="submission" date="2016-09" db="EMBL/GenBank/DDBJ databases">
        <title>Extensive genetic diversity and differential bi-allelic expression allows diatom success in the polar Southern Ocean.</title>
        <authorList>
            <consortium name="DOE Joint Genome Institute"/>
            <person name="Mock T."/>
            <person name="Otillar R.P."/>
            <person name="Strauss J."/>
            <person name="Dupont C."/>
            <person name="Frickenhaus S."/>
            <person name="Maumus F."/>
            <person name="Mcmullan M."/>
            <person name="Sanges R."/>
            <person name="Schmutz J."/>
            <person name="Toseland A."/>
            <person name="Valas R."/>
            <person name="Veluchamy A."/>
            <person name="Ward B.J."/>
            <person name="Allen A."/>
            <person name="Barry K."/>
            <person name="Falciatore A."/>
            <person name="Ferrante M."/>
            <person name="Fortunato A.E."/>
            <person name="Gloeckner G."/>
            <person name="Gruber A."/>
            <person name="Hipkin R."/>
            <person name="Janech M."/>
            <person name="Kroth P."/>
            <person name="Leese F."/>
            <person name="Lindquist E."/>
            <person name="Lyon B.R."/>
            <person name="Martin J."/>
            <person name="Mayer C."/>
            <person name="Parker M."/>
            <person name="Quesneville H."/>
            <person name="Raymond J."/>
            <person name="Uhlig C."/>
            <person name="Valentin K.U."/>
            <person name="Worden A.Z."/>
            <person name="Armbrust E.V."/>
            <person name="Bowler C."/>
            <person name="Green B."/>
            <person name="Moulton V."/>
            <person name="Van Oosterhout C."/>
            <person name="Grigoriev I."/>
        </authorList>
    </citation>
    <scope>NUCLEOTIDE SEQUENCE [LARGE SCALE GENOMIC DNA]</scope>
    <source>
        <strain evidence="3 4">CCMP1102</strain>
    </source>
</reference>
<dbReference type="EMBL" id="KV784410">
    <property type="protein sequence ID" value="OEU06396.1"/>
    <property type="molecule type" value="Genomic_DNA"/>
</dbReference>
<name>A0A1E7EKI3_9STRA</name>